<protein>
    <submittedName>
        <fullName evidence="1">Uncharacterized protein</fullName>
    </submittedName>
</protein>
<sequence length="88" mass="10167">MLRLENKFTIESLCHRHDHAAAQQPGEIFRVFQELACRENDDHNRYKAMVLILDCESSCDDVTLEQLGMYLDTPSTGMADHLYESYDA</sequence>
<name>A0A8J2H9N0_COTCN</name>
<keyword evidence="2" id="KW-1185">Reference proteome</keyword>
<dbReference type="Proteomes" id="UP000786811">
    <property type="component" value="Unassembled WGS sequence"/>
</dbReference>
<proteinExistence type="predicted"/>
<accession>A0A8J2H9N0</accession>
<gene>
    <name evidence="1" type="ORF">HICCMSTLAB_LOCUS5088</name>
</gene>
<comment type="caution">
    <text evidence="1">The sequence shown here is derived from an EMBL/GenBank/DDBJ whole genome shotgun (WGS) entry which is preliminary data.</text>
</comment>
<reference evidence="1" key="1">
    <citation type="submission" date="2021-04" db="EMBL/GenBank/DDBJ databases">
        <authorList>
            <person name="Chebbi M.A.C M."/>
        </authorList>
    </citation>
    <scope>NUCLEOTIDE SEQUENCE</scope>
</reference>
<dbReference type="AlphaFoldDB" id="A0A8J2H9N0"/>
<organism evidence="1 2">
    <name type="scientific">Cotesia congregata</name>
    <name type="common">Parasitoid wasp</name>
    <name type="synonym">Apanteles congregatus</name>
    <dbReference type="NCBI Taxonomy" id="51543"/>
    <lineage>
        <taxon>Eukaryota</taxon>
        <taxon>Metazoa</taxon>
        <taxon>Ecdysozoa</taxon>
        <taxon>Arthropoda</taxon>
        <taxon>Hexapoda</taxon>
        <taxon>Insecta</taxon>
        <taxon>Pterygota</taxon>
        <taxon>Neoptera</taxon>
        <taxon>Endopterygota</taxon>
        <taxon>Hymenoptera</taxon>
        <taxon>Apocrita</taxon>
        <taxon>Ichneumonoidea</taxon>
        <taxon>Braconidae</taxon>
        <taxon>Microgastrinae</taxon>
        <taxon>Cotesia</taxon>
    </lineage>
</organism>
<dbReference type="EMBL" id="CAJNRD030001119">
    <property type="protein sequence ID" value="CAG5089061.1"/>
    <property type="molecule type" value="Genomic_DNA"/>
</dbReference>
<evidence type="ECO:0000313" key="1">
    <source>
        <dbReference type="EMBL" id="CAG5089061.1"/>
    </source>
</evidence>
<evidence type="ECO:0000313" key="2">
    <source>
        <dbReference type="Proteomes" id="UP000786811"/>
    </source>
</evidence>